<gene>
    <name evidence="3" type="ORF">EDD33_2328</name>
</gene>
<evidence type="ECO:0000313" key="3">
    <source>
        <dbReference type="EMBL" id="ROR91461.1"/>
    </source>
</evidence>
<keyword evidence="2" id="KW-0812">Transmembrane</keyword>
<evidence type="ECO:0000256" key="2">
    <source>
        <dbReference type="SAM" id="Phobius"/>
    </source>
</evidence>
<dbReference type="AlphaFoldDB" id="A0A3N2CVB0"/>
<proteinExistence type="predicted"/>
<dbReference type="OrthoDB" id="3788830at2"/>
<name>A0A3N2CVB0_9ACTN</name>
<keyword evidence="4" id="KW-1185">Reference proteome</keyword>
<dbReference type="Proteomes" id="UP000281738">
    <property type="component" value="Unassembled WGS sequence"/>
</dbReference>
<keyword evidence="2" id="KW-0472">Membrane</keyword>
<feature type="region of interest" description="Disordered" evidence="1">
    <location>
        <begin position="70"/>
        <end position="117"/>
    </location>
</feature>
<keyword evidence="2" id="KW-1133">Transmembrane helix</keyword>
<dbReference type="EMBL" id="RKHO01000001">
    <property type="protein sequence ID" value="ROR91461.1"/>
    <property type="molecule type" value="Genomic_DNA"/>
</dbReference>
<protein>
    <submittedName>
        <fullName evidence="3">Uncharacterized protein</fullName>
    </submittedName>
</protein>
<evidence type="ECO:0000313" key="4">
    <source>
        <dbReference type="Proteomes" id="UP000281738"/>
    </source>
</evidence>
<accession>A0A3N2CVB0</accession>
<evidence type="ECO:0000256" key="1">
    <source>
        <dbReference type="SAM" id="MobiDB-lite"/>
    </source>
</evidence>
<reference evidence="3 4" key="1">
    <citation type="submission" date="2018-11" db="EMBL/GenBank/DDBJ databases">
        <title>Sequencing the genomes of 1000 actinobacteria strains.</title>
        <authorList>
            <person name="Klenk H.-P."/>
        </authorList>
    </citation>
    <scope>NUCLEOTIDE SEQUENCE [LARGE SCALE GENOMIC DNA]</scope>
    <source>
        <strain evidence="3 4">DSM 12652</strain>
    </source>
</reference>
<organism evidence="3 4">
    <name type="scientific">Nocardioides aurantiacus</name>
    <dbReference type="NCBI Taxonomy" id="86796"/>
    <lineage>
        <taxon>Bacteria</taxon>
        <taxon>Bacillati</taxon>
        <taxon>Actinomycetota</taxon>
        <taxon>Actinomycetes</taxon>
        <taxon>Propionibacteriales</taxon>
        <taxon>Nocardioidaceae</taxon>
        <taxon>Nocardioides</taxon>
    </lineage>
</organism>
<dbReference type="RefSeq" id="WP_123390981.1">
    <property type="nucleotide sequence ID" value="NZ_RKHO01000001.1"/>
</dbReference>
<sequence>MHSDLERTLVGELDEVASNLVVPPLPSLEATSSGRRRLRAVHLGRGDRFAPFLVAAAVVLLLVSVTFATPDRDEPPRATAPRASQEPNLPTTSRAPDDLTPPAEPRLISYDGDGSGRAQVRTRADANNLAGAPDSFKEFIGRTAERLSQGAACDQGLVGVGVQSLRTDGYAVGAVNDCDGGYVAMWAMVDGGWTEIQATQDLWNCAVLAQYRVPSDIAGDTCYDDVARAQRPYQRS</sequence>
<comment type="caution">
    <text evidence="3">The sequence shown here is derived from an EMBL/GenBank/DDBJ whole genome shotgun (WGS) entry which is preliminary data.</text>
</comment>
<feature type="compositionally biased region" description="Polar residues" evidence="1">
    <location>
        <begin position="85"/>
        <end position="94"/>
    </location>
</feature>
<feature type="transmembrane region" description="Helical" evidence="2">
    <location>
        <begin position="49"/>
        <end position="68"/>
    </location>
</feature>